<evidence type="ECO:0000256" key="6">
    <source>
        <dbReference type="ARBA" id="ARBA00023014"/>
    </source>
</evidence>
<dbReference type="AlphaFoldDB" id="A0A075V9V4"/>
<dbReference type="GO" id="GO:0005737">
    <property type="term" value="C:cytoplasm"/>
    <property type="evidence" value="ECO:0007669"/>
    <property type="project" value="UniProtKB-SubCell"/>
</dbReference>
<evidence type="ECO:0000256" key="11">
    <source>
        <dbReference type="HAMAP-Rule" id="MF_01479"/>
    </source>
</evidence>
<dbReference type="Proteomes" id="UP000028492">
    <property type="component" value="Plasmid pAmyja1"/>
</dbReference>
<feature type="binding site" evidence="11">
    <location>
        <position position="68"/>
    </location>
    <ligand>
        <name>[4Fe-4S] cluster</name>
        <dbReference type="ChEBI" id="CHEBI:49883"/>
    </ligand>
</feature>
<dbReference type="HAMAP" id="MF_01479">
    <property type="entry name" value="WhiB"/>
    <property type="match status" value="1"/>
</dbReference>
<keyword evidence="10 11" id="KW-0804">Transcription</keyword>
<comment type="PTM">
    <text evidence="11">The Fe-S cluster can be nitrosylated by nitric oxide (NO).</text>
</comment>
<keyword evidence="4 11" id="KW-0479">Metal-binding</keyword>
<geneLocation type="plasmid" evidence="13 14">
    <name>pAmyja1</name>
</geneLocation>
<dbReference type="GO" id="GO:0051539">
    <property type="term" value="F:4 iron, 4 sulfur cluster binding"/>
    <property type="evidence" value="ECO:0007669"/>
    <property type="project" value="UniProtKB-UniRule"/>
</dbReference>
<accession>A0A075V9V4</accession>
<dbReference type="Pfam" id="PF02467">
    <property type="entry name" value="Whib"/>
    <property type="match status" value="1"/>
</dbReference>
<evidence type="ECO:0000256" key="5">
    <source>
        <dbReference type="ARBA" id="ARBA00023004"/>
    </source>
</evidence>
<evidence type="ECO:0000256" key="4">
    <source>
        <dbReference type="ARBA" id="ARBA00022723"/>
    </source>
</evidence>
<protein>
    <recommendedName>
        <fullName evidence="11">Transcriptional regulator WhiB</fullName>
    </recommendedName>
</protein>
<dbReference type="KEGG" id="aja:AJAP_42735"/>
<sequence>MTSPPAAPSRDEILRAELAALTPSLARLVDEDWRLDAACAETGPDVFFPEQGDVSRAHREARRVCLGCAVRVECFASSVAADERYGTWGGVTAGERERIRRRRVAASPTATLSINTRVDNRH</sequence>
<dbReference type="GO" id="GO:0003677">
    <property type="term" value="F:DNA binding"/>
    <property type="evidence" value="ECO:0007669"/>
    <property type="project" value="UniProtKB-UniRule"/>
</dbReference>
<reference evidence="13 14" key="1">
    <citation type="journal article" date="2014" name="J. Biotechnol.">
        <title>Complete genome sequence of the actinobacterium Amycolatopsis japonica MG417-CF17(T) (=DSM 44213T) producing (S,S)-N,N'-ethylenediaminedisuccinic acid.</title>
        <authorList>
            <person name="Stegmann E."/>
            <person name="Albersmeier A."/>
            <person name="Spohn M."/>
            <person name="Gert H."/>
            <person name="Weber T."/>
            <person name="Wohlleben W."/>
            <person name="Kalinowski J."/>
            <person name="Ruckert C."/>
        </authorList>
    </citation>
    <scope>NUCLEOTIDE SEQUENCE [LARGE SCALE GENOMIC DNA]</scope>
    <source>
        <strain evidence="14">MG417-CF17 (DSM 44213)</strain>
        <plasmid evidence="13">pAmyja1</plasmid>
    </source>
</reference>
<feature type="binding site" evidence="11">
    <location>
        <position position="39"/>
    </location>
    <ligand>
        <name>[4Fe-4S] cluster</name>
        <dbReference type="ChEBI" id="CHEBI:49883"/>
    </ligand>
</feature>
<dbReference type="PANTHER" id="PTHR38839:SF4">
    <property type="entry name" value="TRANSCRIPTIONAL REGULATOR WHIB"/>
    <property type="match status" value="1"/>
</dbReference>
<comment type="subcellular location">
    <subcellularLocation>
        <location evidence="1 11">Cytoplasm</location>
    </subcellularLocation>
</comment>
<evidence type="ECO:0000256" key="3">
    <source>
        <dbReference type="ARBA" id="ARBA00022485"/>
    </source>
</evidence>
<keyword evidence="8 11" id="KW-0238">DNA-binding</keyword>
<keyword evidence="14" id="KW-1185">Reference proteome</keyword>
<dbReference type="GO" id="GO:0046872">
    <property type="term" value="F:metal ion binding"/>
    <property type="evidence" value="ECO:0007669"/>
    <property type="project" value="UniProtKB-KW"/>
</dbReference>
<evidence type="ECO:0000256" key="7">
    <source>
        <dbReference type="ARBA" id="ARBA00023015"/>
    </source>
</evidence>
<proteinExistence type="inferred from homology"/>
<dbReference type="InterPro" id="IPR003482">
    <property type="entry name" value="Whib"/>
</dbReference>
<keyword evidence="13" id="KW-0614">Plasmid</keyword>
<comment type="PTM">
    <text evidence="11">Upon Fe-S cluster removal intramolecular disulfide bonds are formed.</text>
</comment>
<evidence type="ECO:0000256" key="9">
    <source>
        <dbReference type="ARBA" id="ARBA00023157"/>
    </source>
</evidence>
<dbReference type="GO" id="GO:0035731">
    <property type="term" value="F:dinitrosyl-iron complex binding"/>
    <property type="evidence" value="ECO:0007669"/>
    <property type="project" value="UniProtKB-UniRule"/>
</dbReference>
<dbReference type="RefSeq" id="WP_063777868.1">
    <property type="nucleotide sequence ID" value="NZ_CP008954.1"/>
</dbReference>
<feature type="domain" description="4Fe-4S Wbl-type" evidence="12">
    <location>
        <begin position="38"/>
        <end position="98"/>
    </location>
</feature>
<dbReference type="InterPro" id="IPR034768">
    <property type="entry name" value="4FE4S_WBL"/>
</dbReference>
<name>A0A075V9V4_9PSEU</name>
<dbReference type="GO" id="GO:0047134">
    <property type="term" value="F:protein-disulfide reductase [NAD(P)H] activity"/>
    <property type="evidence" value="ECO:0007669"/>
    <property type="project" value="TreeGrafter"/>
</dbReference>
<evidence type="ECO:0000259" key="12">
    <source>
        <dbReference type="PROSITE" id="PS51674"/>
    </source>
</evidence>
<keyword evidence="6 11" id="KW-0411">Iron-sulfur</keyword>
<evidence type="ECO:0000256" key="2">
    <source>
        <dbReference type="ARBA" id="ARBA00006597"/>
    </source>
</evidence>
<keyword evidence="9 11" id="KW-1015">Disulfide bond</keyword>
<evidence type="ECO:0000256" key="1">
    <source>
        <dbReference type="ARBA" id="ARBA00004496"/>
    </source>
</evidence>
<keyword evidence="7 11" id="KW-0805">Transcription regulation</keyword>
<feature type="binding site" evidence="11">
    <location>
        <position position="74"/>
    </location>
    <ligand>
        <name>[4Fe-4S] cluster</name>
        <dbReference type="ChEBI" id="CHEBI:49883"/>
    </ligand>
</feature>
<keyword evidence="3 11" id="KW-0004">4Fe-4S</keyword>
<dbReference type="PANTHER" id="PTHR38839">
    <property type="entry name" value="TRANSCRIPTIONAL REGULATOR WHID-RELATED"/>
    <property type="match status" value="1"/>
</dbReference>
<evidence type="ECO:0000313" key="13">
    <source>
        <dbReference type="EMBL" id="AIG81314.1"/>
    </source>
</evidence>
<comment type="function">
    <text evidence="11">Acts as a transcriptional regulator. Probably redox-responsive. The apo- but not holo-form probably binds DNA.</text>
</comment>
<dbReference type="GO" id="GO:0045892">
    <property type="term" value="P:negative regulation of DNA-templated transcription"/>
    <property type="evidence" value="ECO:0007669"/>
    <property type="project" value="TreeGrafter"/>
</dbReference>
<feature type="binding site" evidence="11">
    <location>
        <position position="65"/>
    </location>
    <ligand>
        <name>[4Fe-4S] cluster</name>
        <dbReference type="ChEBI" id="CHEBI:49883"/>
    </ligand>
</feature>
<comment type="similarity">
    <text evidence="2 11">Belongs to the WhiB family.</text>
</comment>
<dbReference type="GO" id="GO:0045454">
    <property type="term" value="P:cell redox homeostasis"/>
    <property type="evidence" value="ECO:0007669"/>
    <property type="project" value="TreeGrafter"/>
</dbReference>
<evidence type="ECO:0000256" key="8">
    <source>
        <dbReference type="ARBA" id="ARBA00023125"/>
    </source>
</evidence>
<dbReference type="PROSITE" id="PS51674">
    <property type="entry name" value="4FE4S_WBL"/>
    <property type="match status" value="1"/>
</dbReference>
<keyword evidence="5 11" id="KW-0408">Iron</keyword>
<evidence type="ECO:0000256" key="10">
    <source>
        <dbReference type="ARBA" id="ARBA00023163"/>
    </source>
</evidence>
<organism evidence="13 14">
    <name type="scientific">Amycolatopsis japonica</name>
    <dbReference type="NCBI Taxonomy" id="208439"/>
    <lineage>
        <taxon>Bacteria</taxon>
        <taxon>Bacillati</taxon>
        <taxon>Actinomycetota</taxon>
        <taxon>Actinomycetes</taxon>
        <taxon>Pseudonocardiales</taxon>
        <taxon>Pseudonocardiaceae</taxon>
        <taxon>Amycolatopsis</taxon>
        <taxon>Amycolatopsis japonica group</taxon>
    </lineage>
</organism>
<comment type="cofactor">
    <cofactor evidence="11">
        <name>[4Fe-4S] cluster</name>
        <dbReference type="ChEBI" id="CHEBI:49883"/>
    </cofactor>
    <text evidence="11">Binds 1 [4Fe-4S] cluster per subunit. Following nitrosylation of the [4Fe-4S] cluster binds 1 [4Fe-8(NO)] cluster per subunit.</text>
</comment>
<gene>
    <name evidence="11" type="primary">whiB</name>
    <name evidence="13" type="ORF">AJAP_42735</name>
</gene>
<dbReference type="HOGENOM" id="CLU_106245_6_1_11"/>
<keyword evidence="11" id="KW-0963">Cytoplasm</keyword>
<dbReference type="EMBL" id="CP008954">
    <property type="protein sequence ID" value="AIG81314.1"/>
    <property type="molecule type" value="Genomic_DNA"/>
</dbReference>
<evidence type="ECO:0000313" key="14">
    <source>
        <dbReference type="Proteomes" id="UP000028492"/>
    </source>
</evidence>